<accession>A0ABQ9ELV7</accession>
<keyword evidence="2 4" id="KW-0863">Zinc-finger</keyword>
<keyword evidence="1" id="KW-0479">Metal-binding</keyword>
<feature type="region of interest" description="Disordered" evidence="5">
    <location>
        <begin position="227"/>
        <end position="266"/>
    </location>
</feature>
<evidence type="ECO:0000256" key="5">
    <source>
        <dbReference type="SAM" id="MobiDB-lite"/>
    </source>
</evidence>
<dbReference type="InterPro" id="IPR036236">
    <property type="entry name" value="Znf_C2H2_sf"/>
</dbReference>
<keyword evidence="8" id="KW-1185">Reference proteome</keyword>
<dbReference type="Pfam" id="PF00096">
    <property type="entry name" value="zf-C2H2"/>
    <property type="match status" value="2"/>
</dbReference>
<dbReference type="SMART" id="SM00355">
    <property type="entry name" value="ZnF_C2H2"/>
    <property type="match status" value="3"/>
</dbReference>
<dbReference type="PANTHER" id="PTHR23235:SF174">
    <property type="entry name" value="CABUT, ISOFORM A"/>
    <property type="match status" value="1"/>
</dbReference>
<gene>
    <name evidence="7" type="ORF">KUTeg_018490</name>
</gene>
<dbReference type="PANTHER" id="PTHR23235">
    <property type="entry name" value="KRUEPPEL-LIKE TRANSCRIPTION FACTOR"/>
    <property type="match status" value="1"/>
</dbReference>
<keyword evidence="3" id="KW-0862">Zinc</keyword>
<dbReference type="EMBL" id="JARBDR010000903">
    <property type="protein sequence ID" value="KAJ8304907.1"/>
    <property type="molecule type" value="Genomic_DNA"/>
</dbReference>
<protein>
    <recommendedName>
        <fullName evidence="6">C2H2-type domain-containing protein</fullName>
    </recommendedName>
</protein>
<feature type="region of interest" description="Disordered" evidence="5">
    <location>
        <begin position="109"/>
        <end position="149"/>
    </location>
</feature>
<organism evidence="7 8">
    <name type="scientific">Tegillarca granosa</name>
    <name type="common">Malaysian cockle</name>
    <name type="synonym">Anadara granosa</name>
    <dbReference type="NCBI Taxonomy" id="220873"/>
    <lineage>
        <taxon>Eukaryota</taxon>
        <taxon>Metazoa</taxon>
        <taxon>Spiralia</taxon>
        <taxon>Lophotrochozoa</taxon>
        <taxon>Mollusca</taxon>
        <taxon>Bivalvia</taxon>
        <taxon>Autobranchia</taxon>
        <taxon>Pteriomorphia</taxon>
        <taxon>Arcoida</taxon>
        <taxon>Arcoidea</taxon>
        <taxon>Arcidae</taxon>
        <taxon>Tegillarca</taxon>
    </lineage>
</organism>
<evidence type="ECO:0000313" key="8">
    <source>
        <dbReference type="Proteomes" id="UP001217089"/>
    </source>
</evidence>
<dbReference type="Gene3D" id="3.30.160.60">
    <property type="entry name" value="Classic Zinc Finger"/>
    <property type="match status" value="3"/>
</dbReference>
<dbReference type="SUPFAM" id="SSF57667">
    <property type="entry name" value="beta-beta-alpha zinc fingers"/>
    <property type="match status" value="1"/>
</dbReference>
<dbReference type="PROSITE" id="PS50157">
    <property type="entry name" value="ZINC_FINGER_C2H2_2"/>
    <property type="match status" value="3"/>
</dbReference>
<feature type="domain" description="C2H2-type" evidence="6">
    <location>
        <begin position="179"/>
        <end position="208"/>
    </location>
</feature>
<evidence type="ECO:0000259" key="6">
    <source>
        <dbReference type="PROSITE" id="PS50157"/>
    </source>
</evidence>
<evidence type="ECO:0000256" key="1">
    <source>
        <dbReference type="ARBA" id="ARBA00022723"/>
    </source>
</evidence>
<reference evidence="7 8" key="1">
    <citation type="submission" date="2022-12" db="EMBL/GenBank/DDBJ databases">
        <title>Chromosome-level genome of Tegillarca granosa.</title>
        <authorList>
            <person name="Kim J."/>
        </authorList>
    </citation>
    <scope>NUCLEOTIDE SEQUENCE [LARGE SCALE GENOMIC DNA]</scope>
    <source>
        <strain evidence="7">Teg-2019</strain>
        <tissue evidence="7">Adductor muscle</tissue>
    </source>
</reference>
<comment type="caution">
    <text evidence="7">The sequence shown here is derived from an EMBL/GenBank/DDBJ whole genome shotgun (WGS) entry which is preliminary data.</text>
</comment>
<dbReference type="Proteomes" id="UP001217089">
    <property type="component" value="Unassembled WGS sequence"/>
</dbReference>
<evidence type="ECO:0000256" key="4">
    <source>
        <dbReference type="PROSITE-ProRule" id="PRU00042"/>
    </source>
</evidence>
<dbReference type="PROSITE" id="PS00028">
    <property type="entry name" value="ZINC_FINGER_C2H2_1"/>
    <property type="match status" value="3"/>
</dbReference>
<dbReference type="InterPro" id="IPR013087">
    <property type="entry name" value="Znf_C2H2_type"/>
</dbReference>
<feature type="domain" description="C2H2-type" evidence="6">
    <location>
        <begin position="209"/>
        <end position="236"/>
    </location>
</feature>
<evidence type="ECO:0000313" key="7">
    <source>
        <dbReference type="EMBL" id="KAJ8304907.1"/>
    </source>
</evidence>
<feature type="domain" description="C2H2-type" evidence="6">
    <location>
        <begin position="149"/>
        <end position="178"/>
    </location>
</feature>
<sequence length="266" mass="30386">MGIYRCPDWVKMTLQENTSRDFDTNLAAECLVAMSNSVYIPTAETADYKMASVEDDRTVTKTEASSLFMLARILTDLSTFKQEPVDHDYCNGELSRIHFRSLHNDDNFIEKSKPKAKRRPKSTTPTFSVTSESGEDIQNEKGSNQKKMHRCPYKGCGKVYGKSSHLKAHLRTHTGERPFPCSWTGCGKRFARSDELARHIRTHTGEKKFCCPFCDKRFMRSDHLNKHARRHPEFDPSLLKRSRQRSQKTEITSDGVSNNSSPTVSP</sequence>
<evidence type="ECO:0000256" key="3">
    <source>
        <dbReference type="ARBA" id="ARBA00022833"/>
    </source>
</evidence>
<evidence type="ECO:0000256" key="2">
    <source>
        <dbReference type="ARBA" id="ARBA00022771"/>
    </source>
</evidence>
<name>A0ABQ9ELV7_TEGGR</name>
<proteinExistence type="predicted"/>
<dbReference type="Pfam" id="PF13894">
    <property type="entry name" value="zf-C2H2_4"/>
    <property type="match status" value="1"/>
</dbReference>
<feature type="compositionally biased region" description="Polar residues" evidence="5">
    <location>
        <begin position="249"/>
        <end position="266"/>
    </location>
</feature>